<sequence>MSPICGCIATTLLPNKQTLPHKYLYHRDPITMRVNSLLIASLTGAAYAAPVQTVPELSIVQEVAGLTKLPVGPRQASGLSGALRGVTDSVSLDQVTDSLPVSSFGGLRKRQLDAATDILKDLPLNGLGELGKRQDPLEQLENTVGDLSLLGLKERQVDINEITSDKLDDLDILSNSKRQLEPVTEALSDLSLPVVGDATKVLPIRKRQIGNPGAAELESITGLTSGQPLQNLHLPVLSERQLKAVTDLLDEKVVKTLPIAARGLAERQLKAVTDLLDEKTIVKTLPIAARGLSERQLKAVTDLLDEKTLVKALPIEERDVKMQCVGNEKGECKAVEEDTSSVHATNDPKLDVVKSVTDAFIL</sequence>
<dbReference type="KEGG" id="ffu:CLAFUR5_13750"/>
<reference evidence="1" key="2">
    <citation type="journal article" date="2022" name="Microb. Genom.">
        <title>A chromosome-scale genome assembly of the tomato pathogen Cladosporium fulvum reveals a compartmentalized genome architecture and the presence of a dispensable chromosome.</title>
        <authorList>
            <person name="Zaccaron A.Z."/>
            <person name="Chen L.H."/>
            <person name="Samaras A."/>
            <person name="Stergiopoulos I."/>
        </authorList>
    </citation>
    <scope>NUCLEOTIDE SEQUENCE</scope>
    <source>
        <strain evidence="1">Race5_Kim</strain>
    </source>
</reference>
<gene>
    <name evidence="1" type="ORF">CLAFUR5_13750</name>
</gene>
<evidence type="ECO:0000313" key="1">
    <source>
        <dbReference type="EMBL" id="UJO24433.1"/>
    </source>
</evidence>
<dbReference type="RefSeq" id="XP_047768799.1">
    <property type="nucleotide sequence ID" value="XM_047912898.1"/>
</dbReference>
<accession>A0A9Q8PL21</accession>
<dbReference type="EMBL" id="CP090174">
    <property type="protein sequence ID" value="UJO24433.1"/>
    <property type="molecule type" value="Genomic_DNA"/>
</dbReference>
<reference evidence="1" key="1">
    <citation type="submission" date="2021-12" db="EMBL/GenBank/DDBJ databases">
        <authorList>
            <person name="Zaccaron A."/>
            <person name="Stergiopoulos I."/>
        </authorList>
    </citation>
    <scope>NUCLEOTIDE SEQUENCE</scope>
    <source>
        <strain evidence="1">Race5_Kim</strain>
    </source>
</reference>
<organism evidence="1 2">
    <name type="scientific">Passalora fulva</name>
    <name type="common">Tomato leaf mold</name>
    <name type="synonym">Cladosporium fulvum</name>
    <dbReference type="NCBI Taxonomy" id="5499"/>
    <lineage>
        <taxon>Eukaryota</taxon>
        <taxon>Fungi</taxon>
        <taxon>Dikarya</taxon>
        <taxon>Ascomycota</taxon>
        <taxon>Pezizomycotina</taxon>
        <taxon>Dothideomycetes</taxon>
        <taxon>Dothideomycetidae</taxon>
        <taxon>Mycosphaerellales</taxon>
        <taxon>Mycosphaerellaceae</taxon>
        <taxon>Fulvia</taxon>
    </lineage>
</organism>
<dbReference type="AlphaFoldDB" id="A0A9Q8PL21"/>
<evidence type="ECO:0000313" key="2">
    <source>
        <dbReference type="Proteomes" id="UP000756132"/>
    </source>
</evidence>
<protein>
    <submittedName>
        <fullName evidence="1">Uncharacterized protein</fullName>
    </submittedName>
</protein>
<dbReference type="GeneID" id="71993628"/>
<keyword evidence="2" id="KW-1185">Reference proteome</keyword>
<name>A0A9Q8PL21_PASFU</name>
<proteinExistence type="predicted"/>
<dbReference type="Proteomes" id="UP000756132">
    <property type="component" value="Chromosome 12"/>
</dbReference>